<dbReference type="CDD" id="cd01949">
    <property type="entry name" value="GGDEF"/>
    <property type="match status" value="1"/>
</dbReference>
<comment type="caution">
    <text evidence="4">The sequence shown here is derived from an EMBL/GenBank/DDBJ whole genome shotgun (WGS) entry which is preliminary data.</text>
</comment>
<dbReference type="PROSITE" id="PS50885">
    <property type="entry name" value="HAMP"/>
    <property type="match status" value="1"/>
</dbReference>
<dbReference type="SUPFAM" id="SSF158472">
    <property type="entry name" value="HAMP domain-like"/>
    <property type="match status" value="1"/>
</dbReference>
<feature type="domain" description="GGDEF" evidence="3">
    <location>
        <begin position="426"/>
        <end position="561"/>
    </location>
</feature>
<dbReference type="NCBIfam" id="TIGR00254">
    <property type="entry name" value="GGDEF"/>
    <property type="match status" value="1"/>
</dbReference>
<dbReference type="Pfam" id="PF00990">
    <property type="entry name" value="GGDEF"/>
    <property type="match status" value="1"/>
</dbReference>
<dbReference type="Gene3D" id="3.30.70.270">
    <property type="match status" value="1"/>
</dbReference>
<dbReference type="InterPro" id="IPR003660">
    <property type="entry name" value="HAMP_dom"/>
</dbReference>
<dbReference type="InterPro" id="IPR000160">
    <property type="entry name" value="GGDEF_dom"/>
</dbReference>
<dbReference type="Gene3D" id="3.30.450.20">
    <property type="entry name" value="PAS domain"/>
    <property type="match status" value="1"/>
</dbReference>
<keyword evidence="1" id="KW-0812">Transmembrane</keyword>
<dbReference type="SMART" id="SM00304">
    <property type="entry name" value="HAMP"/>
    <property type="match status" value="1"/>
</dbReference>
<dbReference type="RefSeq" id="WP_200199273.1">
    <property type="nucleotide sequence ID" value="NZ_JAENHM010000088.1"/>
</dbReference>
<dbReference type="InterPro" id="IPR052163">
    <property type="entry name" value="DGC-Regulatory_Protein"/>
</dbReference>
<organism evidence="4 5">
    <name type="scientific">Azospirillum endophyticum</name>
    <dbReference type="NCBI Taxonomy" id="2800326"/>
    <lineage>
        <taxon>Bacteria</taxon>
        <taxon>Pseudomonadati</taxon>
        <taxon>Pseudomonadota</taxon>
        <taxon>Alphaproteobacteria</taxon>
        <taxon>Rhodospirillales</taxon>
        <taxon>Azospirillaceae</taxon>
        <taxon>Azospirillum</taxon>
    </lineage>
</organism>
<dbReference type="EMBL" id="JAENHM010000088">
    <property type="protein sequence ID" value="MBK1842620.1"/>
    <property type="molecule type" value="Genomic_DNA"/>
</dbReference>
<evidence type="ECO:0000259" key="2">
    <source>
        <dbReference type="PROSITE" id="PS50885"/>
    </source>
</evidence>
<name>A0ABS1FGT2_9PROT</name>
<evidence type="ECO:0000313" key="4">
    <source>
        <dbReference type="EMBL" id="MBK1842620.1"/>
    </source>
</evidence>
<keyword evidence="1" id="KW-1133">Transmembrane helix</keyword>
<dbReference type="Proteomes" id="UP000652760">
    <property type="component" value="Unassembled WGS sequence"/>
</dbReference>
<keyword evidence="1" id="KW-0472">Membrane</keyword>
<dbReference type="PANTHER" id="PTHR46663">
    <property type="entry name" value="DIGUANYLATE CYCLASE DGCT-RELATED"/>
    <property type="match status" value="1"/>
</dbReference>
<dbReference type="Gene3D" id="6.10.340.10">
    <property type="match status" value="1"/>
</dbReference>
<sequence>MTSPGQPNGSAAAHRSAKGGFFPGRVRSRAIGLRVMVAVTVAVLVLGSTLVKGLVVGNGAADALAKEIGNSMTGLAQSLVRQLDLTMWARANQIAALSRIDALKDPTVAQSTIDELKRRDPTIAWIGMTNAGGRVVAASNGLLLGADISSRPVHQEGMKGLFVGDVHQAVALKGKVPYLQGETPKFVDVSAPLQKADGSTVGVLAAHYSWEWAHISIRQLTEPLADRKGLTLFILSADGTVLIGPESAVGKPLPVPTLSGKLRDGWSSEVWPDGITYVTGVAHGKGLHDYAGLGWTVVARQPADVVFAETNRLRMTIIGSGTLLALLFSVIGWFAAGRIARPLGAIADAAERIGKGGPGAAIPDVGGAAEIRRLSVALREMVDGLTNKDAALMRLEDIAYEDRLTALPNRRYFEQYVEASTGAGGGSAMVMYIDLDGFKPVNDRLGHDAGDAVLRQIGGRLASIFRDDDVVARLGGDEFAAVLPRRAGRPAPDTDELATRIIAAVNEPVSFNGEKIRVGCSIGIASWPEDDRDMATVMRHADAALYKAKRDGRNRSVRWMRTMVGG</sequence>
<dbReference type="PROSITE" id="PS50887">
    <property type="entry name" value="GGDEF"/>
    <property type="match status" value="1"/>
</dbReference>
<feature type="transmembrane region" description="Helical" evidence="1">
    <location>
        <begin position="31"/>
        <end position="51"/>
    </location>
</feature>
<feature type="domain" description="HAMP" evidence="2">
    <location>
        <begin position="337"/>
        <end position="390"/>
    </location>
</feature>
<dbReference type="SUPFAM" id="SSF55073">
    <property type="entry name" value="Nucleotide cyclase"/>
    <property type="match status" value="1"/>
</dbReference>
<dbReference type="PANTHER" id="PTHR46663:SF2">
    <property type="entry name" value="GGDEF DOMAIN-CONTAINING PROTEIN"/>
    <property type="match status" value="1"/>
</dbReference>
<dbReference type="InterPro" id="IPR029787">
    <property type="entry name" value="Nucleotide_cyclase"/>
</dbReference>
<dbReference type="SMART" id="SM00267">
    <property type="entry name" value="GGDEF"/>
    <property type="match status" value="1"/>
</dbReference>
<accession>A0ABS1FGT2</accession>
<gene>
    <name evidence="4" type="ORF">JHL17_35025</name>
</gene>
<evidence type="ECO:0000313" key="5">
    <source>
        <dbReference type="Proteomes" id="UP000652760"/>
    </source>
</evidence>
<reference evidence="5" key="1">
    <citation type="submission" date="2021-01" db="EMBL/GenBank/DDBJ databases">
        <title>Genome public.</title>
        <authorList>
            <person name="Liu C."/>
            <person name="Sun Q."/>
        </authorList>
    </citation>
    <scope>NUCLEOTIDE SEQUENCE [LARGE SCALE GENOMIC DNA]</scope>
    <source>
        <strain evidence="5">YIM B02556</strain>
    </source>
</reference>
<evidence type="ECO:0000256" key="1">
    <source>
        <dbReference type="SAM" id="Phobius"/>
    </source>
</evidence>
<proteinExistence type="predicted"/>
<dbReference type="InterPro" id="IPR043128">
    <property type="entry name" value="Rev_trsase/Diguanyl_cyclase"/>
</dbReference>
<dbReference type="CDD" id="cd06225">
    <property type="entry name" value="HAMP"/>
    <property type="match status" value="1"/>
</dbReference>
<protein>
    <submittedName>
        <fullName evidence="4">GGDEF domain-containing protein</fullName>
    </submittedName>
</protein>
<keyword evidence="5" id="KW-1185">Reference proteome</keyword>
<feature type="transmembrane region" description="Helical" evidence="1">
    <location>
        <begin position="317"/>
        <end position="336"/>
    </location>
</feature>
<evidence type="ECO:0000259" key="3">
    <source>
        <dbReference type="PROSITE" id="PS50887"/>
    </source>
</evidence>
<dbReference type="Pfam" id="PF00672">
    <property type="entry name" value="HAMP"/>
    <property type="match status" value="1"/>
</dbReference>